<reference evidence="1" key="1">
    <citation type="submission" date="2018-05" db="EMBL/GenBank/DDBJ databases">
        <authorList>
            <person name="Lanie J.A."/>
            <person name="Ng W.-L."/>
            <person name="Kazmierczak K.M."/>
            <person name="Andrzejewski T.M."/>
            <person name="Davidsen T.M."/>
            <person name="Wayne K.J."/>
            <person name="Tettelin H."/>
            <person name="Glass J.I."/>
            <person name="Rusch D."/>
            <person name="Podicherti R."/>
            <person name="Tsui H.-C.T."/>
            <person name="Winkler M.E."/>
        </authorList>
    </citation>
    <scope>NUCLEOTIDE SEQUENCE</scope>
</reference>
<dbReference type="AlphaFoldDB" id="A0A382N627"/>
<evidence type="ECO:0008006" key="2">
    <source>
        <dbReference type="Google" id="ProtNLM"/>
    </source>
</evidence>
<proteinExistence type="predicted"/>
<dbReference type="EMBL" id="UINC01098258">
    <property type="protein sequence ID" value="SVC56644.1"/>
    <property type="molecule type" value="Genomic_DNA"/>
</dbReference>
<name>A0A382N627_9ZZZZ</name>
<feature type="non-terminal residue" evidence="1">
    <location>
        <position position="69"/>
    </location>
</feature>
<protein>
    <recommendedName>
        <fullName evidence="2">Aminotransferase class I/classII domain-containing protein</fullName>
    </recommendedName>
</protein>
<evidence type="ECO:0000313" key="1">
    <source>
        <dbReference type="EMBL" id="SVC56644.1"/>
    </source>
</evidence>
<gene>
    <name evidence="1" type="ORF">METZ01_LOCUS309498</name>
</gene>
<accession>A0A382N627</accession>
<organism evidence="1">
    <name type="scientific">marine metagenome</name>
    <dbReference type="NCBI Taxonomy" id="408172"/>
    <lineage>
        <taxon>unclassified sequences</taxon>
        <taxon>metagenomes</taxon>
        <taxon>ecological metagenomes</taxon>
    </lineage>
</organism>
<sequence>MLKHIHSAGLPPGLLRMMDNENPLGPSPHALEAIAKYMGSLNRYEWFERKEGGYLAHLKPAEMMVRALA</sequence>